<reference evidence="2" key="1">
    <citation type="journal article" date="2014" name="Int. J. Syst. Evol. Microbiol.">
        <title>Complete genome sequence of Corynebacterium casei LMG S-19264T (=DSM 44701T), isolated from a smear-ripened cheese.</title>
        <authorList>
            <consortium name="US DOE Joint Genome Institute (JGI-PGF)"/>
            <person name="Walter F."/>
            <person name="Albersmeier A."/>
            <person name="Kalinowski J."/>
            <person name="Ruckert C."/>
        </authorList>
    </citation>
    <scope>NUCLEOTIDE SEQUENCE</scope>
    <source>
        <strain evidence="2">JCM 3276</strain>
    </source>
</reference>
<feature type="region of interest" description="Disordered" evidence="1">
    <location>
        <begin position="65"/>
        <end position="88"/>
    </location>
</feature>
<evidence type="ECO:0000313" key="3">
    <source>
        <dbReference type="Proteomes" id="UP000660680"/>
    </source>
</evidence>
<sequence length="88" mass="9458">MTALPIMSCTVGAIQMGPSVGEPQQSRPARAWCDRAVTVSIHDMRTAWVVKDLAPSTLGASRRCRARRVPGRGTSPAQGWTPVDDAVR</sequence>
<keyword evidence="3" id="KW-1185">Reference proteome</keyword>
<dbReference type="EMBL" id="BMRB01000002">
    <property type="protein sequence ID" value="GGS28954.1"/>
    <property type="molecule type" value="Genomic_DNA"/>
</dbReference>
<dbReference type="Proteomes" id="UP000660680">
    <property type="component" value="Unassembled WGS sequence"/>
</dbReference>
<reference evidence="2" key="2">
    <citation type="submission" date="2020-09" db="EMBL/GenBank/DDBJ databases">
        <authorList>
            <person name="Sun Q."/>
            <person name="Ohkuma M."/>
        </authorList>
    </citation>
    <scope>NUCLEOTIDE SEQUENCE</scope>
    <source>
        <strain evidence="2">JCM 3276</strain>
    </source>
</reference>
<dbReference type="AlphaFoldDB" id="A0A918LCB5"/>
<evidence type="ECO:0000256" key="1">
    <source>
        <dbReference type="SAM" id="MobiDB-lite"/>
    </source>
</evidence>
<organism evidence="2 3">
    <name type="scientific">Actinokineospora fastidiosa</name>
    <dbReference type="NCBI Taxonomy" id="1816"/>
    <lineage>
        <taxon>Bacteria</taxon>
        <taxon>Bacillati</taxon>
        <taxon>Actinomycetota</taxon>
        <taxon>Actinomycetes</taxon>
        <taxon>Pseudonocardiales</taxon>
        <taxon>Pseudonocardiaceae</taxon>
        <taxon>Actinokineospora</taxon>
    </lineage>
</organism>
<name>A0A918LCB5_9PSEU</name>
<evidence type="ECO:0000313" key="2">
    <source>
        <dbReference type="EMBL" id="GGS28954.1"/>
    </source>
</evidence>
<gene>
    <name evidence="2" type="ORF">GCM10010171_22660</name>
</gene>
<comment type="caution">
    <text evidence="2">The sequence shown here is derived from an EMBL/GenBank/DDBJ whole genome shotgun (WGS) entry which is preliminary data.</text>
</comment>
<accession>A0A918LCB5</accession>
<proteinExistence type="predicted"/>
<protein>
    <submittedName>
        <fullName evidence="2">Uncharacterized protein</fullName>
    </submittedName>
</protein>